<protein>
    <recommendedName>
        <fullName evidence="2">non-specific serine/threonine protein kinase</fullName>
        <ecNumber evidence="2">2.7.11.1</ecNumber>
    </recommendedName>
</protein>
<evidence type="ECO:0000256" key="9">
    <source>
        <dbReference type="ARBA" id="ARBA00023180"/>
    </source>
</evidence>
<sequence length="491" mass="53765">MANNSHLLLFFIICLSFFSCIPFVHSLSTVAISETDDHTLICALIKPPNQQAFVLNCTSFPQGIQVPVNPNTSFSGIVAGNGFLCGLISPSSSIMVCWRFSTNGTRMFYKRIYGGPAAIKDLDAGNSHICGLVNGANQLECWQWQRFPPSRDHNFSSVAVGENFVCGLSETGNISCVGNNTNVVGKEPRGNYSVVSAGFRHACAISENNSLDCWGEMVGEKPQGKFISLALGENRSCALWHNETVVCWGKNNFSLPERLQGTYFVTIEAKRSVFCGVVKANYSLFCWGNEILDSKLMVFDKVVPGPCSSKCSCVCCFFLYKYCKDRGCRRVHDSGRLDEPGTTPENVPSPRQQQAPPVLEKRLSHLVSLGNGVPMEEFPLQMLLEATNSFSEDHKIGTGSFGSVYRATLDDGREVAIKRAEISIILDPKVPPPTPFEIEAVAYVGYLAMDCVNLEGRDRPSMTEIVNSLKRALDACLTHPKLSPSSTESST</sequence>
<evidence type="ECO:0000256" key="1">
    <source>
        <dbReference type="ARBA" id="ARBA00004479"/>
    </source>
</evidence>
<gene>
    <name evidence="16" type="primary">CCR4_0</name>
    <name evidence="16" type="ORF">CFP56_017619</name>
</gene>
<keyword evidence="5" id="KW-1133">Transmembrane helix</keyword>
<dbReference type="InterPro" id="IPR009091">
    <property type="entry name" value="RCC1/BLIP-II"/>
</dbReference>
<name>A0AAW0KJI4_QUESU</name>
<evidence type="ECO:0000256" key="7">
    <source>
        <dbReference type="ARBA" id="ARBA00023157"/>
    </source>
</evidence>
<evidence type="ECO:0000256" key="2">
    <source>
        <dbReference type="ARBA" id="ARBA00012513"/>
    </source>
</evidence>
<dbReference type="SUPFAM" id="SSF50985">
    <property type="entry name" value="RCC1/BLIP-II"/>
    <property type="match status" value="1"/>
</dbReference>
<dbReference type="SUPFAM" id="SSF56112">
    <property type="entry name" value="Protein kinase-like (PK-like)"/>
    <property type="match status" value="1"/>
</dbReference>
<evidence type="ECO:0000313" key="17">
    <source>
        <dbReference type="Proteomes" id="UP000237347"/>
    </source>
</evidence>
<evidence type="ECO:0000256" key="13">
    <source>
        <dbReference type="SAM" id="MobiDB-lite"/>
    </source>
</evidence>
<feature type="binding site" evidence="12">
    <location>
        <position position="418"/>
    </location>
    <ligand>
        <name>ATP</name>
        <dbReference type="ChEBI" id="CHEBI:30616"/>
    </ligand>
</feature>
<dbReference type="PANTHER" id="PTHR47460">
    <property type="entry name" value="SERINE/THREONINE-PROTEIN KINASE-LIKE PROTEIN ACR4"/>
    <property type="match status" value="1"/>
</dbReference>
<comment type="catalytic activity">
    <reaction evidence="11">
        <text>L-seryl-[protein] + ATP = O-phospho-L-seryl-[protein] + ADP + H(+)</text>
        <dbReference type="Rhea" id="RHEA:17989"/>
        <dbReference type="Rhea" id="RHEA-COMP:9863"/>
        <dbReference type="Rhea" id="RHEA-COMP:11604"/>
        <dbReference type="ChEBI" id="CHEBI:15378"/>
        <dbReference type="ChEBI" id="CHEBI:29999"/>
        <dbReference type="ChEBI" id="CHEBI:30616"/>
        <dbReference type="ChEBI" id="CHEBI:83421"/>
        <dbReference type="ChEBI" id="CHEBI:456216"/>
        <dbReference type="EC" id="2.7.11.1"/>
    </reaction>
</comment>
<keyword evidence="12" id="KW-0067">ATP-binding</keyword>
<dbReference type="Gene3D" id="2.130.10.30">
    <property type="entry name" value="Regulator of chromosome condensation 1/beta-lactamase-inhibitor protein II"/>
    <property type="match status" value="1"/>
</dbReference>
<dbReference type="PROSITE" id="PS50011">
    <property type="entry name" value="PROTEIN_KINASE_DOM"/>
    <property type="match status" value="1"/>
</dbReference>
<feature type="chain" id="PRO_5043586847" description="non-specific serine/threonine protein kinase" evidence="14">
    <location>
        <begin position="27"/>
        <end position="491"/>
    </location>
</feature>
<keyword evidence="7" id="KW-1015">Disulfide bond</keyword>
<evidence type="ECO:0000256" key="10">
    <source>
        <dbReference type="ARBA" id="ARBA00047899"/>
    </source>
</evidence>
<evidence type="ECO:0000313" key="16">
    <source>
        <dbReference type="EMBL" id="KAK7839660.1"/>
    </source>
</evidence>
<organism evidence="16 17">
    <name type="scientific">Quercus suber</name>
    <name type="common">Cork oak</name>
    <dbReference type="NCBI Taxonomy" id="58331"/>
    <lineage>
        <taxon>Eukaryota</taxon>
        <taxon>Viridiplantae</taxon>
        <taxon>Streptophyta</taxon>
        <taxon>Embryophyta</taxon>
        <taxon>Tracheophyta</taxon>
        <taxon>Spermatophyta</taxon>
        <taxon>Magnoliopsida</taxon>
        <taxon>eudicotyledons</taxon>
        <taxon>Gunneridae</taxon>
        <taxon>Pentapetalae</taxon>
        <taxon>rosids</taxon>
        <taxon>fabids</taxon>
        <taxon>Fagales</taxon>
        <taxon>Fagaceae</taxon>
        <taxon>Quercus</taxon>
    </lineage>
</organism>
<feature type="signal peptide" evidence="14">
    <location>
        <begin position="1"/>
        <end position="26"/>
    </location>
</feature>
<feature type="domain" description="Protein kinase" evidence="15">
    <location>
        <begin position="390"/>
        <end position="491"/>
    </location>
</feature>
<reference evidence="16 17" key="1">
    <citation type="journal article" date="2018" name="Sci. Data">
        <title>The draft genome sequence of cork oak.</title>
        <authorList>
            <person name="Ramos A.M."/>
            <person name="Usie A."/>
            <person name="Barbosa P."/>
            <person name="Barros P.M."/>
            <person name="Capote T."/>
            <person name="Chaves I."/>
            <person name="Simoes F."/>
            <person name="Abreu I."/>
            <person name="Carrasquinho I."/>
            <person name="Faro C."/>
            <person name="Guimaraes J.B."/>
            <person name="Mendonca D."/>
            <person name="Nobrega F."/>
            <person name="Rodrigues L."/>
            <person name="Saibo N.J.M."/>
            <person name="Varela M.C."/>
            <person name="Egas C."/>
            <person name="Matos J."/>
            <person name="Miguel C.M."/>
            <person name="Oliveira M.M."/>
            <person name="Ricardo C.P."/>
            <person name="Goncalves S."/>
        </authorList>
    </citation>
    <scope>NUCLEOTIDE SEQUENCE [LARGE SCALE GENOMIC DNA]</scope>
    <source>
        <strain evidence="17">cv. HL8</strain>
    </source>
</reference>
<dbReference type="AlphaFoldDB" id="A0AAW0KJI4"/>
<dbReference type="GO" id="GO:0016020">
    <property type="term" value="C:membrane"/>
    <property type="evidence" value="ECO:0007669"/>
    <property type="project" value="UniProtKB-SubCell"/>
</dbReference>
<keyword evidence="8" id="KW-0675">Receptor</keyword>
<dbReference type="PANTHER" id="PTHR47460:SF1">
    <property type="entry name" value="SERINE_THREONINE-PROTEIN KINASE-LIKE PROTEIN ACR4"/>
    <property type="match status" value="1"/>
</dbReference>
<comment type="caution">
    <text evidence="16">The sequence shown here is derived from an EMBL/GenBank/DDBJ whole genome shotgun (WGS) entry which is preliminary data.</text>
</comment>
<keyword evidence="6" id="KW-0472">Membrane</keyword>
<proteinExistence type="predicted"/>
<dbReference type="GO" id="GO:0042803">
    <property type="term" value="F:protein homodimerization activity"/>
    <property type="evidence" value="ECO:0007669"/>
    <property type="project" value="UniProtKB-ARBA"/>
</dbReference>
<evidence type="ECO:0000256" key="8">
    <source>
        <dbReference type="ARBA" id="ARBA00023170"/>
    </source>
</evidence>
<keyword evidence="12" id="KW-0547">Nucleotide-binding</keyword>
<evidence type="ECO:0000256" key="14">
    <source>
        <dbReference type="SAM" id="SignalP"/>
    </source>
</evidence>
<dbReference type="InterPro" id="IPR011009">
    <property type="entry name" value="Kinase-like_dom_sf"/>
</dbReference>
<dbReference type="InterPro" id="IPR000719">
    <property type="entry name" value="Prot_kinase_dom"/>
</dbReference>
<dbReference type="PROSITE" id="PS00107">
    <property type="entry name" value="PROTEIN_KINASE_ATP"/>
    <property type="match status" value="1"/>
</dbReference>
<keyword evidence="4 14" id="KW-0732">Signal</keyword>
<dbReference type="GO" id="GO:0004674">
    <property type="term" value="F:protein serine/threonine kinase activity"/>
    <property type="evidence" value="ECO:0007669"/>
    <property type="project" value="UniProtKB-KW"/>
</dbReference>
<feature type="compositionally biased region" description="Polar residues" evidence="13">
    <location>
        <begin position="343"/>
        <end position="355"/>
    </location>
</feature>
<dbReference type="Proteomes" id="UP000237347">
    <property type="component" value="Unassembled WGS sequence"/>
</dbReference>
<evidence type="ECO:0000256" key="3">
    <source>
        <dbReference type="ARBA" id="ARBA00022692"/>
    </source>
</evidence>
<evidence type="ECO:0000256" key="11">
    <source>
        <dbReference type="ARBA" id="ARBA00048679"/>
    </source>
</evidence>
<dbReference type="EMBL" id="PKMF04000278">
    <property type="protein sequence ID" value="KAK7839660.1"/>
    <property type="molecule type" value="Genomic_DNA"/>
</dbReference>
<keyword evidence="17" id="KW-1185">Reference proteome</keyword>
<evidence type="ECO:0000256" key="12">
    <source>
        <dbReference type="PROSITE-ProRule" id="PRU10141"/>
    </source>
</evidence>
<evidence type="ECO:0000256" key="4">
    <source>
        <dbReference type="ARBA" id="ARBA00022729"/>
    </source>
</evidence>
<comment type="subcellular location">
    <subcellularLocation>
        <location evidence="1">Membrane</location>
        <topology evidence="1">Single-pass type I membrane protein</topology>
    </subcellularLocation>
</comment>
<dbReference type="InterPro" id="IPR017441">
    <property type="entry name" value="Protein_kinase_ATP_BS"/>
</dbReference>
<dbReference type="GO" id="GO:0005524">
    <property type="term" value="F:ATP binding"/>
    <property type="evidence" value="ECO:0007669"/>
    <property type="project" value="UniProtKB-UniRule"/>
</dbReference>
<dbReference type="Pfam" id="PF13540">
    <property type="entry name" value="RCC1_2"/>
    <property type="match status" value="1"/>
</dbReference>
<evidence type="ECO:0000259" key="15">
    <source>
        <dbReference type="PROSITE" id="PS50011"/>
    </source>
</evidence>
<evidence type="ECO:0000256" key="5">
    <source>
        <dbReference type="ARBA" id="ARBA00022989"/>
    </source>
</evidence>
<dbReference type="EC" id="2.7.11.1" evidence="2"/>
<feature type="region of interest" description="Disordered" evidence="13">
    <location>
        <begin position="334"/>
        <end position="357"/>
    </location>
</feature>
<keyword evidence="9" id="KW-0325">Glycoprotein</keyword>
<comment type="catalytic activity">
    <reaction evidence="10">
        <text>L-threonyl-[protein] + ATP = O-phospho-L-threonyl-[protein] + ADP + H(+)</text>
        <dbReference type="Rhea" id="RHEA:46608"/>
        <dbReference type="Rhea" id="RHEA-COMP:11060"/>
        <dbReference type="Rhea" id="RHEA-COMP:11605"/>
        <dbReference type="ChEBI" id="CHEBI:15378"/>
        <dbReference type="ChEBI" id="CHEBI:30013"/>
        <dbReference type="ChEBI" id="CHEBI:30616"/>
        <dbReference type="ChEBI" id="CHEBI:61977"/>
        <dbReference type="ChEBI" id="CHEBI:456216"/>
        <dbReference type="EC" id="2.7.11.1"/>
    </reaction>
</comment>
<evidence type="ECO:0000256" key="6">
    <source>
        <dbReference type="ARBA" id="ARBA00023136"/>
    </source>
</evidence>
<dbReference type="Gene3D" id="3.30.200.20">
    <property type="entry name" value="Phosphorylase Kinase, domain 1"/>
    <property type="match status" value="1"/>
</dbReference>
<accession>A0AAW0KJI4</accession>
<keyword evidence="3" id="KW-0812">Transmembrane</keyword>